<feature type="coiled-coil region" evidence="1">
    <location>
        <begin position="156"/>
        <end position="217"/>
    </location>
</feature>
<feature type="domain" description="Transposase DDE" evidence="3">
    <location>
        <begin position="347"/>
        <end position="466"/>
    </location>
</feature>
<evidence type="ECO:0000259" key="2">
    <source>
        <dbReference type="Pfam" id="PF05598"/>
    </source>
</evidence>
<comment type="caution">
    <text evidence="4">The sequence shown here is derived from an EMBL/GenBank/DDBJ whole genome shotgun (WGS) entry which is preliminary data.</text>
</comment>
<dbReference type="InterPro" id="IPR025668">
    <property type="entry name" value="Tnp_DDE_dom"/>
</dbReference>
<dbReference type="PANTHER" id="PTHR33408:SF2">
    <property type="entry name" value="TRANSPOSASE DDE DOMAIN-CONTAINING PROTEIN"/>
    <property type="match status" value="1"/>
</dbReference>
<organism evidence="4">
    <name type="scientific">marine sediment metagenome</name>
    <dbReference type="NCBI Taxonomy" id="412755"/>
    <lineage>
        <taxon>unclassified sequences</taxon>
        <taxon>metagenomes</taxon>
        <taxon>ecological metagenomes</taxon>
    </lineage>
</organism>
<feature type="domain" description="Transposase InsH N-terminal" evidence="2">
    <location>
        <begin position="18"/>
        <end position="109"/>
    </location>
</feature>
<dbReference type="InterPro" id="IPR008490">
    <property type="entry name" value="Transposase_InsH_N"/>
</dbReference>
<dbReference type="Pfam" id="PF05598">
    <property type="entry name" value="DUF772"/>
    <property type="match status" value="1"/>
</dbReference>
<dbReference type="NCBIfam" id="NF033551">
    <property type="entry name" value="transpos_IS1182"/>
    <property type="match status" value="1"/>
</dbReference>
<evidence type="ECO:0000259" key="3">
    <source>
        <dbReference type="Pfam" id="PF13751"/>
    </source>
</evidence>
<evidence type="ECO:0000313" key="4">
    <source>
        <dbReference type="EMBL" id="KKM03130.1"/>
    </source>
</evidence>
<dbReference type="Pfam" id="PF13751">
    <property type="entry name" value="DDE_Tnp_1_6"/>
    <property type="match status" value="1"/>
</dbReference>
<dbReference type="InterPro" id="IPR047629">
    <property type="entry name" value="IS1182_transpos"/>
</dbReference>
<proteinExistence type="predicted"/>
<dbReference type="EMBL" id="LAZR01016758">
    <property type="protein sequence ID" value="KKM03130.1"/>
    <property type="molecule type" value="Genomic_DNA"/>
</dbReference>
<evidence type="ECO:0008006" key="5">
    <source>
        <dbReference type="Google" id="ProtNLM"/>
    </source>
</evidence>
<sequence length="481" mass="54141">MALKLPKRHQGVLFPPSINDMVGDDAPVRAYDAMIDAIDMPELGIAVDHNKAGSPEYDPRTMLKLLVYGYSYNIRSSRKLERATHDNVSFIWLMGGLKPSYKTISEFRRLNKKALKKVIKQCAYMCVDLDLIAGNVLFVDGTKIRANASISNSYTKEKAQKVLANIEKRIDKLIASCEQADADEEGQPSFAKLSKGLENAHKLKSKIESIAEKLKRKDAPSSINTVDPDCCRTHGRQGSHAGFNGQVVVYEKNGLIVNSDVVSENNDLGQLSSQIEQANEVVDGKCEIACGDAGYCNYDKMNELVEKGIEVIVPSKRQAREDDPDECTVKEFDKSHFTYDKENDVYICPEKKTLSRQGANNTRKCYSYVAGVQCRKCRHFGACTKNIRDGRCITRYFNEEFRDRMARHYDKPSSKETYRKRKRYAELPFGHIKRNLNAGHFLLRGLDGVRAEMSLLSTCFNMARLINIFGVSALTAKLKAL</sequence>
<dbReference type="AlphaFoldDB" id="A0A0F9GWB6"/>
<protein>
    <recommendedName>
        <fullName evidence="5">Transposase DDE domain-containing protein</fullName>
    </recommendedName>
</protein>
<accession>A0A0F9GWB6</accession>
<keyword evidence="1" id="KW-0175">Coiled coil</keyword>
<gene>
    <name evidence="4" type="ORF">LCGC14_1777510</name>
</gene>
<evidence type="ECO:0000256" key="1">
    <source>
        <dbReference type="SAM" id="Coils"/>
    </source>
</evidence>
<dbReference type="PANTHER" id="PTHR33408">
    <property type="entry name" value="TRANSPOSASE"/>
    <property type="match status" value="1"/>
</dbReference>
<name>A0A0F9GWB6_9ZZZZ</name>
<reference evidence="4" key="1">
    <citation type="journal article" date="2015" name="Nature">
        <title>Complex archaea that bridge the gap between prokaryotes and eukaryotes.</title>
        <authorList>
            <person name="Spang A."/>
            <person name="Saw J.H."/>
            <person name="Jorgensen S.L."/>
            <person name="Zaremba-Niedzwiedzka K."/>
            <person name="Martijn J."/>
            <person name="Lind A.E."/>
            <person name="van Eijk R."/>
            <person name="Schleper C."/>
            <person name="Guy L."/>
            <person name="Ettema T.J."/>
        </authorList>
    </citation>
    <scope>NUCLEOTIDE SEQUENCE</scope>
</reference>